<evidence type="ECO:0000256" key="7">
    <source>
        <dbReference type="ARBA" id="ARBA00022840"/>
    </source>
</evidence>
<dbReference type="InterPro" id="IPR004443">
    <property type="entry name" value="YjeF_N_dom"/>
</dbReference>
<keyword evidence="6 17" id="KW-0547">Nucleotide-binding</keyword>
<dbReference type="SUPFAM" id="SSF64153">
    <property type="entry name" value="YjeF N-terminal domain-like"/>
    <property type="match status" value="1"/>
</dbReference>
<dbReference type="EC" id="5.1.99.6" evidence="19"/>
<comment type="subunit">
    <text evidence="17">Homotetramer.</text>
</comment>
<dbReference type="OrthoDB" id="15148at2157"/>
<dbReference type="PROSITE" id="PS51385">
    <property type="entry name" value="YJEF_N"/>
    <property type="match status" value="1"/>
</dbReference>
<evidence type="ECO:0000313" key="22">
    <source>
        <dbReference type="EMBL" id="SCG86665.1"/>
    </source>
</evidence>
<evidence type="ECO:0000256" key="19">
    <source>
        <dbReference type="PIRNR" id="PIRNR017184"/>
    </source>
</evidence>
<comment type="catalytic activity">
    <reaction evidence="2 18 19">
        <text>(6R)-NADPHX = (6S)-NADPHX</text>
        <dbReference type="Rhea" id="RHEA:32227"/>
        <dbReference type="ChEBI" id="CHEBI:64076"/>
        <dbReference type="ChEBI" id="CHEBI:64077"/>
        <dbReference type="EC" id="5.1.99.6"/>
    </reaction>
</comment>
<comment type="catalytic activity">
    <reaction evidence="15 17 19">
        <text>(6S)-NADHX + ADP = AMP + phosphate + NADH + H(+)</text>
        <dbReference type="Rhea" id="RHEA:32223"/>
        <dbReference type="ChEBI" id="CHEBI:15378"/>
        <dbReference type="ChEBI" id="CHEBI:43474"/>
        <dbReference type="ChEBI" id="CHEBI:57945"/>
        <dbReference type="ChEBI" id="CHEBI:64074"/>
        <dbReference type="ChEBI" id="CHEBI:456215"/>
        <dbReference type="ChEBI" id="CHEBI:456216"/>
        <dbReference type="EC" id="4.2.1.136"/>
    </reaction>
</comment>
<comment type="similarity">
    <text evidence="4 19">In the C-terminal section; belongs to the NnrD/CARKD family.</text>
</comment>
<comment type="function">
    <text evidence="18">Catalyzes the epimerization of the S- and R-forms of NAD(P)HX, a damaged form of NAD(P)H that is a result of enzymatic or heat-dependent hydration. This is a prerequisite for the S-specific NAD(P)H-hydrate dehydratase to allow the repair of both epimers of NAD(P)HX.</text>
</comment>
<comment type="catalytic activity">
    <reaction evidence="16 17 19">
        <text>(6S)-NADPHX + ADP = AMP + phosphate + NADPH + H(+)</text>
        <dbReference type="Rhea" id="RHEA:32235"/>
        <dbReference type="ChEBI" id="CHEBI:15378"/>
        <dbReference type="ChEBI" id="CHEBI:43474"/>
        <dbReference type="ChEBI" id="CHEBI:57783"/>
        <dbReference type="ChEBI" id="CHEBI:64076"/>
        <dbReference type="ChEBI" id="CHEBI:456215"/>
        <dbReference type="ChEBI" id="CHEBI:456216"/>
        <dbReference type="EC" id="4.2.1.136"/>
    </reaction>
</comment>
<evidence type="ECO:0000256" key="14">
    <source>
        <dbReference type="ARBA" id="ARBA00025153"/>
    </source>
</evidence>
<dbReference type="Pfam" id="PF01256">
    <property type="entry name" value="Carb_kinase"/>
    <property type="match status" value="1"/>
</dbReference>
<keyword evidence="11 18" id="KW-0413">Isomerase</keyword>
<dbReference type="PANTHER" id="PTHR12592">
    <property type="entry name" value="ATP-DEPENDENT (S)-NAD(P)H-HYDRATE DEHYDRATASE FAMILY MEMBER"/>
    <property type="match status" value="1"/>
</dbReference>
<keyword evidence="23" id="KW-1185">Reference proteome</keyword>
<comment type="cofactor">
    <cofactor evidence="17">
        <name>Mg(2+)</name>
        <dbReference type="ChEBI" id="CHEBI:18420"/>
    </cofactor>
</comment>
<dbReference type="Gene3D" id="3.40.1190.20">
    <property type="match status" value="1"/>
</dbReference>
<keyword evidence="8 17" id="KW-0521">NADP</keyword>
<dbReference type="AlphaFoldDB" id="A0A1D3L546"/>
<evidence type="ECO:0000259" key="21">
    <source>
        <dbReference type="PROSITE" id="PS51385"/>
    </source>
</evidence>
<comment type="caution">
    <text evidence="17">Lacks conserved residue(s) required for the propagation of feature annotation.</text>
</comment>
<evidence type="ECO:0000256" key="3">
    <source>
        <dbReference type="ARBA" id="ARBA00006001"/>
    </source>
</evidence>
<keyword evidence="9 18" id="KW-0630">Potassium</keyword>
<feature type="binding site" evidence="17">
    <location>
        <position position="440"/>
    </location>
    <ligand>
        <name>AMP</name>
        <dbReference type="ChEBI" id="CHEBI:456215"/>
    </ligand>
</feature>
<evidence type="ECO:0000256" key="2">
    <source>
        <dbReference type="ARBA" id="ARBA00000909"/>
    </source>
</evidence>
<dbReference type="InterPro" id="IPR000631">
    <property type="entry name" value="CARKD"/>
</dbReference>
<dbReference type="InterPro" id="IPR017953">
    <property type="entry name" value="Carbohydrate_kinase_pred_CS"/>
</dbReference>
<dbReference type="Proteomes" id="UP000094707">
    <property type="component" value="Chromosome I"/>
</dbReference>
<dbReference type="PROSITE" id="PS01050">
    <property type="entry name" value="YJEF_C_2"/>
    <property type="match status" value="1"/>
</dbReference>
<feature type="binding site" evidence="18">
    <location>
        <position position="125"/>
    </location>
    <ligand>
        <name>K(+)</name>
        <dbReference type="ChEBI" id="CHEBI:29103"/>
    </ligand>
</feature>
<evidence type="ECO:0000256" key="4">
    <source>
        <dbReference type="ARBA" id="ARBA00009524"/>
    </source>
</evidence>
<dbReference type="GO" id="GO:0046496">
    <property type="term" value="P:nicotinamide nucleotide metabolic process"/>
    <property type="evidence" value="ECO:0007669"/>
    <property type="project" value="UniProtKB-UniRule"/>
</dbReference>
<evidence type="ECO:0000256" key="15">
    <source>
        <dbReference type="ARBA" id="ARBA00048238"/>
    </source>
</evidence>
<dbReference type="InterPro" id="IPR029056">
    <property type="entry name" value="Ribokinase-like"/>
</dbReference>
<dbReference type="InterPro" id="IPR036652">
    <property type="entry name" value="YjeF_N_dom_sf"/>
</dbReference>
<feature type="binding site" evidence="18">
    <location>
        <position position="158"/>
    </location>
    <ligand>
        <name>(6S)-NADPHX</name>
        <dbReference type="ChEBI" id="CHEBI:64076"/>
    </ligand>
</feature>
<name>A0A1D3L546_9EURY</name>
<dbReference type="GO" id="GO:0046872">
    <property type="term" value="F:metal ion binding"/>
    <property type="evidence" value="ECO:0007669"/>
    <property type="project" value="UniProtKB-UniRule"/>
</dbReference>
<evidence type="ECO:0000256" key="13">
    <source>
        <dbReference type="ARBA" id="ARBA00023268"/>
    </source>
</evidence>
<dbReference type="CDD" id="cd01171">
    <property type="entry name" value="YXKO-related"/>
    <property type="match status" value="1"/>
</dbReference>
<dbReference type="PROSITE" id="PS51383">
    <property type="entry name" value="YJEF_C_3"/>
    <property type="match status" value="1"/>
</dbReference>
<comment type="catalytic activity">
    <reaction evidence="1 18 19">
        <text>(6R)-NADHX = (6S)-NADHX</text>
        <dbReference type="Rhea" id="RHEA:32215"/>
        <dbReference type="ChEBI" id="CHEBI:64074"/>
        <dbReference type="ChEBI" id="CHEBI:64075"/>
        <dbReference type="EC" id="5.1.99.6"/>
    </reaction>
</comment>
<comment type="cofactor">
    <cofactor evidence="18 19">
        <name>K(+)</name>
        <dbReference type="ChEBI" id="CHEBI:29103"/>
    </cofactor>
    <text evidence="18 19">Binds 1 potassium ion per subunit.</text>
</comment>
<dbReference type="NCBIfam" id="TIGR00197">
    <property type="entry name" value="yjeF_nterm"/>
    <property type="match status" value="1"/>
</dbReference>
<dbReference type="KEGG" id="mcub:MCBB_2122"/>
<evidence type="ECO:0000313" key="23">
    <source>
        <dbReference type="Proteomes" id="UP000094707"/>
    </source>
</evidence>
<feature type="domain" description="YjeF N-terminal" evidence="21">
    <location>
        <begin position="6"/>
        <end position="214"/>
    </location>
</feature>
<comment type="similarity">
    <text evidence="3 19">In the N-terminal section; belongs to the NnrE/AIBP family.</text>
</comment>
<evidence type="ECO:0000256" key="10">
    <source>
        <dbReference type="ARBA" id="ARBA00023027"/>
    </source>
</evidence>
<comment type="function">
    <text evidence="17">Catalyzes the dehydration of the S-form of NAD(P)HX at the expense of ADP, which is converted to AMP. Together with NAD(P)HX epimerase, which catalyzes the epimerization of the S- and R-forms, the enzyme allows the repair of both epimers of NAD(P)HX, a damaged form of NAD(P)H that is a result of enzymatic or heat-dependent hydration.</text>
</comment>
<evidence type="ECO:0000256" key="11">
    <source>
        <dbReference type="ARBA" id="ARBA00023235"/>
    </source>
</evidence>
<dbReference type="Pfam" id="PF03853">
    <property type="entry name" value="YjeF_N"/>
    <property type="match status" value="1"/>
</dbReference>
<evidence type="ECO:0000256" key="18">
    <source>
        <dbReference type="HAMAP-Rule" id="MF_01966"/>
    </source>
</evidence>
<dbReference type="InterPro" id="IPR030677">
    <property type="entry name" value="Nnr"/>
</dbReference>
<reference evidence="22 23" key="1">
    <citation type="submission" date="2016-08" db="EMBL/GenBank/DDBJ databases">
        <authorList>
            <person name="Seilhamer J.J."/>
        </authorList>
    </citation>
    <scope>NUCLEOTIDE SEQUENCE [LARGE SCALE GENOMIC DNA]</scope>
    <source>
        <strain evidence="22">Buetzberg</strain>
    </source>
</reference>
<sequence length="499" mass="52331">MTPKDMMVTDANAEAMGIPKLSLMENAGRCIADVISKISDPCKTVIFAGNGGNGGDGFVAARYLLNRGFEVDVILLNHLSRIKSPEARANLEVLRRINRGLSPLRIQMIEDSSNLKKFDSGVVVDAILGTGVRGKLREPVSTAVDIINDSSAIKIAVDVPTGLDPLTGEVHHKSVAPDITVTFHRAKKGLKNAGIEQVGNVRVCDIGIPPEAEIFTGPGDLLRIPKRVETSHKGQNGRVLIIGGSADYSGAPALAAFASMRSGADIAVVASPASVSGAVRSYSPDVIVKTLSNTVSNDFVTLEDVNEILKLSKNADSLVVGCGIGMADETGDALNELMRKVQNPVVIDADALKLIDIDTITESAQNGLDVVVTPHGAEFKSLFGLNVPEGLEERMNMVSEVSKNSGAVTVLKGTVDIISNGDKVRLNATGNPGMTVGGTGDVLAGLIGGLMAQGHDAFESAYLGAYINGMAGDMAQERYGFNFTASQVANFIPGVLNQK</sequence>
<comment type="function">
    <text evidence="14 19">Bifunctional enzyme that catalyzes the epimerization of the S- and R-forms of NAD(P)HX and the dehydration of the S-form of NAD(P)HX at the expense of ADP, which is converted to AMP. This allows the repair of both epimers of NAD(P)HX, a damaged form of NAD(P)H that is a result of enzymatic or heat-dependent hydration.</text>
</comment>
<keyword evidence="13" id="KW-0511">Multifunctional enzyme</keyword>
<feature type="domain" description="YjeF C-terminal" evidence="20">
    <location>
        <begin position="216"/>
        <end position="499"/>
    </location>
</feature>
<keyword evidence="7 17" id="KW-0067">ATP-binding</keyword>
<organism evidence="22 23">
    <name type="scientific">Methanobacterium congolense</name>
    <dbReference type="NCBI Taxonomy" id="118062"/>
    <lineage>
        <taxon>Archaea</taxon>
        <taxon>Methanobacteriati</taxon>
        <taxon>Methanobacteriota</taxon>
        <taxon>Methanomada group</taxon>
        <taxon>Methanobacteria</taxon>
        <taxon>Methanobacteriales</taxon>
        <taxon>Methanobacteriaceae</taxon>
        <taxon>Methanobacterium</taxon>
    </lineage>
</organism>
<comment type="similarity">
    <text evidence="18">Belongs to the NnrE/AIBP family.</text>
</comment>
<evidence type="ECO:0000256" key="16">
    <source>
        <dbReference type="ARBA" id="ARBA00049209"/>
    </source>
</evidence>
<protein>
    <recommendedName>
        <fullName evidence="19">Bifunctional NAD(P)H-hydrate repair enzyme</fullName>
    </recommendedName>
    <alternativeName>
        <fullName evidence="19">Nicotinamide nucleotide repair protein</fullName>
    </alternativeName>
    <domain>
        <recommendedName>
            <fullName evidence="19">ADP-dependent (S)-NAD(P)H-hydrate dehydratase</fullName>
            <ecNumber evidence="19">4.2.1.136</ecNumber>
        </recommendedName>
        <alternativeName>
            <fullName evidence="19">ADP-dependent NAD(P)HX dehydratase</fullName>
        </alternativeName>
    </domain>
    <domain>
        <recommendedName>
            <fullName evidence="19">NAD(P)H-hydrate epimerase</fullName>
            <ecNumber evidence="19">5.1.99.6</ecNumber>
        </recommendedName>
    </domain>
</protein>
<dbReference type="HAMAP" id="MF_01965">
    <property type="entry name" value="NADHX_dehydratase"/>
    <property type="match status" value="1"/>
</dbReference>
<evidence type="ECO:0000256" key="12">
    <source>
        <dbReference type="ARBA" id="ARBA00023239"/>
    </source>
</evidence>
<comment type="similarity">
    <text evidence="17">Belongs to the NnrD/CARKD family.</text>
</comment>
<dbReference type="GO" id="GO:0052856">
    <property type="term" value="F:NAD(P)HX epimerase activity"/>
    <property type="evidence" value="ECO:0007669"/>
    <property type="project" value="UniProtKB-UniRule"/>
</dbReference>
<evidence type="ECO:0000256" key="9">
    <source>
        <dbReference type="ARBA" id="ARBA00022958"/>
    </source>
</evidence>
<dbReference type="GO" id="GO:0110051">
    <property type="term" value="P:metabolite repair"/>
    <property type="evidence" value="ECO:0007669"/>
    <property type="project" value="TreeGrafter"/>
</dbReference>
<dbReference type="GeneID" id="30412957"/>
<keyword evidence="12 17" id="KW-0456">Lyase</keyword>
<proteinExistence type="inferred from homology"/>
<dbReference type="NCBIfam" id="TIGR00196">
    <property type="entry name" value="yjeF_cterm"/>
    <property type="match status" value="1"/>
</dbReference>
<accession>A0A1D3L546</accession>
<dbReference type="PATRIC" id="fig|129848.4.peg.2169"/>
<keyword evidence="5 18" id="KW-0479">Metal-binding</keyword>
<feature type="binding site" evidence="17">
    <location>
        <position position="375"/>
    </location>
    <ligand>
        <name>(6S)-NADPHX</name>
        <dbReference type="ChEBI" id="CHEBI:64076"/>
    </ligand>
</feature>
<feature type="binding site" evidence="17">
    <location>
        <position position="323"/>
    </location>
    <ligand>
        <name>(6S)-NADPHX</name>
        <dbReference type="ChEBI" id="CHEBI:64076"/>
    </ligand>
</feature>
<evidence type="ECO:0000256" key="8">
    <source>
        <dbReference type="ARBA" id="ARBA00022857"/>
    </source>
</evidence>
<feature type="binding site" evidence="17">
    <location>
        <position position="441"/>
    </location>
    <ligand>
        <name>(6S)-NADPHX</name>
        <dbReference type="ChEBI" id="CHEBI:64076"/>
    </ligand>
</feature>
<dbReference type="SUPFAM" id="SSF53613">
    <property type="entry name" value="Ribokinase-like"/>
    <property type="match status" value="1"/>
</dbReference>
<dbReference type="PANTHER" id="PTHR12592:SF0">
    <property type="entry name" value="ATP-DEPENDENT (S)-NAD(P)H-HYDRATE DEHYDRATASE"/>
    <property type="match status" value="1"/>
</dbReference>
<evidence type="ECO:0000256" key="17">
    <source>
        <dbReference type="HAMAP-Rule" id="MF_01965"/>
    </source>
</evidence>
<evidence type="ECO:0000256" key="6">
    <source>
        <dbReference type="ARBA" id="ARBA00022741"/>
    </source>
</evidence>
<feature type="binding site" evidence="18">
    <location>
        <position position="161"/>
    </location>
    <ligand>
        <name>K(+)</name>
        <dbReference type="ChEBI" id="CHEBI:29103"/>
    </ligand>
</feature>
<feature type="binding site" evidence="18">
    <location>
        <position position="53"/>
    </location>
    <ligand>
        <name>K(+)</name>
        <dbReference type="ChEBI" id="CHEBI:29103"/>
    </ligand>
</feature>
<dbReference type="GO" id="GO:0052855">
    <property type="term" value="F:ADP-dependent NAD(P)H-hydrate dehydratase activity"/>
    <property type="evidence" value="ECO:0007669"/>
    <property type="project" value="UniProtKB-UniRule"/>
</dbReference>
<evidence type="ECO:0000256" key="1">
    <source>
        <dbReference type="ARBA" id="ARBA00000013"/>
    </source>
</evidence>
<keyword evidence="10 17" id="KW-0520">NAD</keyword>
<dbReference type="STRING" id="118062.MCBB_2122"/>
<feature type="binding site" evidence="18">
    <location>
        <begin position="129"/>
        <end position="135"/>
    </location>
    <ligand>
        <name>(6S)-NADPHX</name>
        <dbReference type="ChEBI" id="CHEBI:64076"/>
    </ligand>
</feature>
<dbReference type="GO" id="GO:0005524">
    <property type="term" value="F:ATP binding"/>
    <property type="evidence" value="ECO:0007669"/>
    <property type="project" value="UniProtKB-UniRule"/>
</dbReference>
<gene>
    <name evidence="22" type="primary">nnr</name>
    <name evidence="17" type="synonym">nnrD</name>
    <name evidence="18" type="synonym">nnrE</name>
    <name evidence="22" type="ORF">MCBB_2122</name>
</gene>
<feature type="binding site" evidence="18">
    <location>
        <begin position="52"/>
        <end position="56"/>
    </location>
    <ligand>
        <name>(6S)-NADPHX</name>
        <dbReference type="ChEBI" id="CHEBI:64076"/>
    </ligand>
</feature>
<feature type="binding site" evidence="17">
    <location>
        <position position="251"/>
    </location>
    <ligand>
        <name>(6S)-NADPHX</name>
        <dbReference type="ChEBI" id="CHEBI:64076"/>
    </ligand>
</feature>
<dbReference type="HAMAP" id="MF_01966">
    <property type="entry name" value="NADHX_epimerase"/>
    <property type="match status" value="1"/>
</dbReference>
<dbReference type="EC" id="4.2.1.136" evidence="19"/>
<dbReference type="PIRSF" id="PIRSF017184">
    <property type="entry name" value="Nnr"/>
    <property type="match status" value="1"/>
</dbReference>
<dbReference type="RefSeq" id="WP_071907708.1">
    <property type="nucleotide sequence ID" value="NZ_LT607756.1"/>
</dbReference>
<dbReference type="EMBL" id="LT607756">
    <property type="protein sequence ID" value="SCG86665.1"/>
    <property type="molecule type" value="Genomic_DNA"/>
</dbReference>
<dbReference type="Gene3D" id="3.40.50.10260">
    <property type="entry name" value="YjeF N-terminal domain"/>
    <property type="match status" value="1"/>
</dbReference>
<evidence type="ECO:0000256" key="5">
    <source>
        <dbReference type="ARBA" id="ARBA00022723"/>
    </source>
</evidence>
<evidence type="ECO:0000259" key="20">
    <source>
        <dbReference type="PROSITE" id="PS51383"/>
    </source>
</evidence>